<feature type="region of interest" description="Disordered" evidence="1">
    <location>
        <begin position="1"/>
        <end position="91"/>
    </location>
</feature>
<proteinExistence type="predicted"/>
<name>A0A9W8Z477_9PLEO</name>
<feature type="region of interest" description="Disordered" evidence="1">
    <location>
        <begin position="335"/>
        <end position="369"/>
    </location>
</feature>
<sequence length="499" mass="54150">MSNRPKSMTDFTALMDASMPLFESKTNARRSTSPDRKSPERGERGERAAGSRKKPSMSLAQGLIINGELHPPKSPYRQTHSRGSQDCGSNGAENGEESLFYAYALKSDYANSPPYLLTFATSDICLQWWSLVQQEYPQSSRPGAQLFVLTTDDMQAIQDNPKFISLRNKWFFTSQDRSNCATPVIPLQGATGRLITRAPLPQAQPTVEKPVRTSVDELAEKLEGLSSVVESSAEHIHALSVAQSAGLQRMQEINESNSTQIKQLAESQAKLQSLIDQNASHYIALSNTSFKSHEQVKDVLQATTAQIQSLSGSQEQLAQTCKAMMRSISDLASSVHQPSVTLAPAPSSETSTLRTPSSTATASDTSKISPAPRKLNRRIRGVWGRITRSYTIATTGYNNLSPRIITDPITTLSISGTTALSTGVLTRNPVPGVCLLNIGLVEHFFRDGSTGRRASIFVGTMEDAANNGIWWQCDSGESGYPTVVTLRGVSTATLSVSTT</sequence>
<organism evidence="2 3">
    <name type="scientific">Didymella pomorum</name>
    <dbReference type="NCBI Taxonomy" id="749634"/>
    <lineage>
        <taxon>Eukaryota</taxon>
        <taxon>Fungi</taxon>
        <taxon>Dikarya</taxon>
        <taxon>Ascomycota</taxon>
        <taxon>Pezizomycotina</taxon>
        <taxon>Dothideomycetes</taxon>
        <taxon>Pleosporomycetidae</taxon>
        <taxon>Pleosporales</taxon>
        <taxon>Pleosporineae</taxon>
        <taxon>Didymellaceae</taxon>
        <taxon>Didymella</taxon>
    </lineage>
</organism>
<keyword evidence="3" id="KW-1185">Reference proteome</keyword>
<feature type="compositionally biased region" description="Low complexity" evidence="1">
    <location>
        <begin position="355"/>
        <end position="366"/>
    </location>
</feature>
<accession>A0A9W8Z477</accession>
<evidence type="ECO:0000313" key="2">
    <source>
        <dbReference type="EMBL" id="KAJ4398711.1"/>
    </source>
</evidence>
<feature type="compositionally biased region" description="Basic and acidic residues" evidence="1">
    <location>
        <begin position="32"/>
        <end position="49"/>
    </location>
</feature>
<dbReference type="Proteomes" id="UP001140510">
    <property type="component" value="Unassembled WGS sequence"/>
</dbReference>
<feature type="compositionally biased region" description="Polar residues" evidence="1">
    <location>
        <begin position="76"/>
        <end position="91"/>
    </location>
</feature>
<protein>
    <submittedName>
        <fullName evidence="2">Uncharacterized protein</fullName>
    </submittedName>
</protein>
<evidence type="ECO:0000313" key="3">
    <source>
        <dbReference type="Proteomes" id="UP001140510"/>
    </source>
</evidence>
<comment type="caution">
    <text evidence="2">The sequence shown here is derived from an EMBL/GenBank/DDBJ whole genome shotgun (WGS) entry which is preliminary data.</text>
</comment>
<gene>
    <name evidence="2" type="ORF">N0V91_009988</name>
</gene>
<dbReference type="EMBL" id="JAPEVA010000123">
    <property type="protein sequence ID" value="KAJ4398711.1"/>
    <property type="molecule type" value="Genomic_DNA"/>
</dbReference>
<evidence type="ECO:0000256" key="1">
    <source>
        <dbReference type="SAM" id="MobiDB-lite"/>
    </source>
</evidence>
<dbReference type="OrthoDB" id="5364171at2759"/>
<dbReference type="AlphaFoldDB" id="A0A9W8Z477"/>
<reference evidence="2" key="1">
    <citation type="submission" date="2022-10" db="EMBL/GenBank/DDBJ databases">
        <title>Tapping the CABI collections for fungal endophytes: first genome assemblies for Collariella, Neodidymelliopsis, Ascochyta clinopodiicola, Didymella pomorum, Didymosphaeria variabile, Neocosmospora piperis and Neocucurbitaria cava.</title>
        <authorList>
            <person name="Hill R."/>
        </authorList>
    </citation>
    <scope>NUCLEOTIDE SEQUENCE</scope>
    <source>
        <strain evidence="2">IMI 355091</strain>
    </source>
</reference>
<feature type="compositionally biased region" description="Polar residues" evidence="1">
    <location>
        <begin position="1"/>
        <end position="10"/>
    </location>
</feature>